<keyword evidence="2" id="KW-1185">Reference proteome</keyword>
<protein>
    <submittedName>
        <fullName evidence="1">ParB/Srx family N-terminal domain-containing protein</fullName>
    </submittedName>
</protein>
<evidence type="ECO:0000313" key="2">
    <source>
        <dbReference type="Proteomes" id="UP000682802"/>
    </source>
</evidence>
<accession>A0ABX8H0S0</accession>
<evidence type="ECO:0000313" key="1">
    <source>
        <dbReference type="EMBL" id="QWG09420.1"/>
    </source>
</evidence>
<organism evidence="1 2">
    <name type="scientific">Flammeovirga kamogawensis</name>
    <dbReference type="NCBI Taxonomy" id="373891"/>
    <lineage>
        <taxon>Bacteria</taxon>
        <taxon>Pseudomonadati</taxon>
        <taxon>Bacteroidota</taxon>
        <taxon>Cytophagia</taxon>
        <taxon>Cytophagales</taxon>
        <taxon>Flammeovirgaceae</taxon>
        <taxon>Flammeovirga</taxon>
    </lineage>
</organism>
<sequence length="458" mass="52636">MLNLDKFKQKEEKRIKEGKTTLREKKSQEKLTQIDYKSPGAFHIEPEFRELIRKQNDDEAANFEVSIKEEGVREPILYWTHTLRDKSGARVVHTVVDGHHRCEAAIKLNLDFIPSKEMKFESYNDVRIWMLRNQLGRRNIGDAEKIRIALQLTEFLSIEAKERKKKQVEAFNKGAAEKTNATIQKTTGKEVVSVEQQDINAFKSDLNIGSSGKINRAEEAAKIAGVSTKNVTKMKKVIEKGSNDLLSSVMDGVTSIHKAWSDIRNKEKESKINSSKSKKVVEKELTPRQIQLLLNNKDSIATISRVALAFRHPDVAFDTLNLSGLRYTHFNDFSARYIEQNQQVRQSKNIDVVQLVKLNEKEYAPAIVGYQIFSTIADLENLHSLEELSRFCHKFYVVVHEKLQDEAVLQVQKQNLTIGVLSITADKKIKSIHESHYNMVEEHQELQIMRESFSRMSK</sequence>
<dbReference type="EMBL" id="CP076129">
    <property type="protein sequence ID" value="QWG09420.1"/>
    <property type="molecule type" value="Genomic_DNA"/>
</dbReference>
<dbReference type="CDD" id="cd16387">
    <property type="entry name" value="ParB_N_Srx"/>
    <property type="match status" value="1"/>
</dbReference>
<name>A0ABX8H0S0_9BACT</name>
<gene>
    <name evidence="1" type="ORF">KM029_22700</name>
</gene>
<dbReference type="InterPro" id="IPR036086">
    <property type="entry name" value="ParB/Sulfiredoxin_sf"/>
</dbReference>
<dbReference type="Proteomes" id="UP000682802">
    <property type="component" value="Chromosome 2"/>
</dbReference>
<reference evidence="1 2" key="1">
    <citation type="submission" date="2021-05" db="EMBL/GenBank/DDBJ databases">
        <title>Comparative genomic studies on the polysaccharide-degrading batcterial strains of the Flammeovirga genus.</title>
        <authorList>
            <person name="Zewei F."/>
            <person name="Zheng Z."/>
            <person name="Yu L."/>
            <person name="Ruyue G."/>
            <person name="Yanhong M."/>
            <person name="Yuanyuan C."/>
            <person name="Jingyan G."/>
            <person name="Wenjun H."/>
        </authorList>
    </citation>
    <scope>NUCLEOTIDE SEQUENCE [LARGE SCALE GENOMIC DNA]</scope>
    <source>
        <strain evidence="1 2">YS10</strain>
    </source>
</reference>
<dbReference type="RefSeq" id="WP_144076095.1">
    <property type="nucleotide sequence ID" value="NZ_CP076129.1"/>
</dbReference>
<dbReference type="Gene3D" id="3.90.1530.10">
    <property type="entry name" value="Conserved hypothetical protein from pyrococcus furiosus pfu- 392566-001, ParB domain"/>
    <property type="match status" value="1"/>
</dbReference>
<proteinExistence type="predicted"/>
<dbReference type="SUPFAM" id="SSF110849">
    <property type="entry name" value="ParB/Sulfiredoxin"/>
    <property type="match status" value="1"/>
</dbReference>